<dbReference type="Gene3D" id="3.40.50.300">
    <property type="entry name" value="P-loop containing nucleotide triphosphate hydrolases"/>
    <property type="match status" value="2"/>
</dbReference>
<dbReference type="InterPro" id="IPR014001">
    <property type="entry name" value="Helicase_ATP-bd"/>
</dbReference>
<dbReference type="CDD" id="cd18785">
    <property type="entry name" value="SF2_C"/>
    <property type="match status" value="1"/>
</dbReference>
<protein>
    <recommendedName>
        <fullName evidence="5">Helicase ATP-binding domain-containing protein</fullName>
    </recommendedName>
</protein>
<evidence type="ECO:0000256" key="4">
    <source>
        <dbReference type="ARBA" id="ARBA00022840"/>
    </source>
</evidence>
<dbReference type="GO" id="GO:0003677">
    <property type="term" value="F:DNA binding"/>
    <property type="evidence" value="ECO:0007669"/>
    <property type="project" value="InterPro"/>
</dbReference>
<name>A0A6C0DL04_9ZZZZ</name>
<evidence type="ECO:0000256" key="1">
    <source>
        <dbReference type="ARBA" id="ARBA00022741"/>
    </source>
</evidence>
<dbReference type="Pfam" id="PF00271">
    <property type="entry name" value="Helicase_C"/>
    <property type="match status" value="1"/>
</dbReference>
<dbReference type="GO" id="GO:0016787">
    <property type="term" value="F:hydrolase activity"/>
    <property type="evidence" value="ECO:0007669"/>
    <property type="project" value="UniProtKB-KW"/>
</dbReference>
<accession>A0A6C0DL04</accession>
<keyword evidence="4" id="KW-0067">ATP-binding</keyword>
<dbReference type="PROSITE" id="PS51192">
    <property type="entry name" value="HELICASE_ATP_BIND_1"/>
    <property type="match status" value="1"/>
</dbReference>
<proteinExistence type="predicted"/>
<dbReference type="InterPro" id="IPR001650">
    <property type="entry name" value="Helicase_C-like"/>
</dbReference>
<dbReference type="InterPro" id="IPR006935">
    <property type="entry name" value="Helicase/UvrB_N"/>
</dbReference>
<organism evidence="6">
    <name type="scientific">viral metagenome</name>
    <dbReference type="NCBI Taxonomy" id="1070528"/>
    <lineage>
        <taxon>unclassified sequences</taxon>
        <taxon>metagenomes</taxon>
        <taxon>organismal metagenomes</taxon>
    </lineage>
</organism>
<dbReference type="CDD" id="cd17926">
    <property type="entry name" value="DEXHc_RE"/>
    <property type="match status" value="1"/>
</dbReference>
<dbReference type="EMBL" id="MN739643">
    <property type="protein sequence ID" value="QHT17618.1"/>
    <property type="molecule type" value="Genomic_DNA"/>
</dbReference>
<sequence length="484" mass="55744">MTSLSNRGYGIKKTTDNIDLINKIKKELLISPKNFNNSFASSETKEYPIYLESDNKLYVPKCYGIEKFGFPVDDNLNSGVDCPLLEFSGKLRDIQQEPVNAFIDTVMNKNKLGGVISVPCGFGKTIMAIYIACYFKKKTLFISHKDFLNEQFINSIKLFVPEARIGKIKQKIIDVNDKDIVIATLQSLAMKDYDPKIFNDFGLVIIDECHHIASEVFSRAFRKMNIRISLGLSATLNRKDGLRKVFEWYLGKSVYKMKNNEKECNMIVNVHKYFVHNLEYSYVKTMYNGTINMVSMVNNVCNYKPRTIFIINLLKEILINEKDRKILILSERKNQLKDIEELIKIDNIASSSYGYYIGGMKMTDLDISATKQIILATYQMSSEGLNIPTLNTVILASPISDIQQSVGRILREKKTERKYIPLCIDIYDNFSIFKYKGNKRINYYKSNGYIVKTYIDNELVSVDNNDNDDDNNNDKKKCLFIDDE</sequence>
<dbReference type="PANTHER" id="PTHR11274">
    <property type="entry name" value="RAD25/XP-B DNA REPAIR HELICASE"/>
    <property type="match status" value="1"/>
</dbReference>
<dbReference type="InterPro" id="IPR050615">
    <property type="entry name" value="ATP-dep_DNA_Helicase"/>
</dbReference>
<evidence type="ECO:0000259" key="5">
    <source>
        <dbReference type="PROSITE" id="PS51192"/>
    </source>
</evidence>
<dbReference type="PANTHER" id="PTHR11274:SF0">
    <property type="entry name" value="GENERAL TRANSCRIPTION AND DNA REPAIR FACTOR IIH HELICASE SUBUNIT XPB"/>
    <property type="match status" value="1"/>
</dbReference>
<dbReference type="SUPFAM" id="SSF52540">
    <property type="entry name" value="P-loop containing nucleoside triphosphate hydrolases"/>
    <property type="match status" value="2"/>
</dbReference>
<keyword evidence="3" id="KW-0347">Helicase</keyword>
<feature type="domain" description="Helicase ATP-binding" evidence="5">
    <location>
        <begin position="105"/>
        <end position="254"/>
    </location>
</feature>
<evidence type="ECO:0000256" key="2">
    <source>
        <dbReference type="ARBA" id="ARBA00022801"/>
    </source>
</evidence>
<dbReference type="Pfam" id="PF04851">
    <property type="entry name" value="ResIII"/>
    <property type="match status" value="1"/>
</dbReference>
<dbReference type="GO" id="GO:0004386">
    <property type="term" value="F:helicase activity"/>
    <property type="evidence" value="ECO:0007669"/>
    <property type="project" value="UniProtKB-KW"/>
</dbReference>
<dbReference type="GO" id="GO:0005524">
    <property type="term" value="F:ATP binding"/>
    <property type="evidence" value="ECO:0007669"/>
    <property type="project" value="UniProtKB-KW"/>
</dbReference>
<reference evidence="6" key="1">
    <citation type="journal article" date="2020" name="Nature">
        <title>Giant virus diversity and host interactions through global metagenomics.</title>
        <authorList>
            <person name="Schulz F."/>
            <person name="Roux S."/>
            <person name="Paez-Espino D."/>
            <person name="Jungbluth S."/>
            <person name="Walsh D.A."/>
            <person name="Denef V.J."/>
            <person name="McMahon K.D."/>
            <person name="Konstantinidis K.T."/>
            <person name="Eloe-Fadrosh E.A."/>
            <person name="Kyrpides N.C."/>
            <person name="Woyke T."/>
        </authorList>
    </citation>
    <scope>NUCLEOTIDE SEQUENCE</scope>
    <source>
        <strain evidence="6">GVMAG-M-3300023174-30</strain>
    </source>
</reference>
<dbReference type="AlphaFoldDB" id="A0A6C0DL04"/>
<keyword evidence="2" id="KW-0378">Hydrolase</keyword>
<evidence type="ECO:0000256" key="3">
    <source>
        <dbReference type="ARBA" id="ARBA00022806"/>
    </source>
</evidence>
<dbReference type="InterPro" id="IPR027417">
    <property type="entry name" value="P-loop_NTPase"/>
</dbReference>
<dbReference type="SMART" id="SM00487">
    <property type="entry name" value="DEXDc"/>
    <property type="match status" value="1"/>
</dbReference>
<evidence type="ECO:0000313" key="6">
    <source>
        <dbReference type="EMBL" id="QHT17618.1"/>
    </source>
</evidence>
<keyword evidence="1" id="KW-0547">Nucleotide-binding</keyword>